<reference evidence="2 3" key="1">
    <citation type="journal article" date="2016" name="Sci. Rep.">
        <title>The Dendrobium catenatum Lindl. genome sequence provides insights into polysaccharide synthase, floral development and adaptive evolution.</title>
        <authorList>
            <person name="Zhang G.Q."/>
            <person name="Xu Q."/>
            <person name="Bian C."/>
            <person name="Tsai W.C."/>
            <person name="Yeh C.M."/>
            <person name="Liu K.W."/>
            <person name="Yoshida K."/>
            <person name="Zhang L.S."/>
            <person name="Chang S.B."/>
            <person name="Chen F."/>
            <person name="Shi Y."/>
            <person name="Su Y.Y."/>
            <person name="Zhang Y.Q."/>
            <person name="Chen L.J."/>
            <person name="Yin Y."/>
            <person name="Lin M."/>
            <person name="Huang H."/>
            <person name="Deng H."/>
            <person name="Wang Z.W."/>
            <person name="Zhu S.L."/>
            <person name="Zhao X."/>
            <person name="Deng C."/>
            <person name="Niu S.C."/>
            <person name="Huang J."/>
            <person name="Wang M."/>
            <person name="Liu G.H."/>
            <person name="Yang H.J."/>
            <person name="Xiao X.J."/>
            <person name="Hsiao Y.Y."/>
            <person name="Wu W.L."/>
            <person name="Chen Y.Y."/>
            <person name="Mitsuda N."/>
            <person name="Ohme-Takagi M."/>
            <person name="Luo Y.B."/>
            <person name="Van de Peer Y."/>
            <person name="Liu Z.J."/>
        </authorList>
    </citation>
    <scope>NUCLEOTIDE SEQUENCE [LARGE SCALE GENOMIC DNA]</scope>
    <source>
        <tissue evidence="2">The whole plant</tissue>
    </source>
</reference>
<dbReference type="InterPro" id="IPR052987">
    <property type="entry name" value="Chloroplast_AMP-bd_Enzymes"/>
</dbReference>
<protein>
    <submittedName>
        <fullName evidence="2">Putative acyl-activating enzyme 16, chloroplastic</fullName>
    </submittedName>
</protein>
<dbReference type="EMBL" id="KZ501821">
    <property type="protein sequence ID" value="PKU88125.1"/>
    <property type="molecule type" value="Genomic_DNA"/>
</dbReference>
<evidence type="ECO:0000313" key="3">
    <source>
        <dbReference type="Proteomes" id="UP000233837"/>
    </source>
</evidence>
<gene>
    <name evidence="2" type="primary">AAE16</name>
    <name evidence="2" type="ORF">MA16_Dca014559</name>
</gene>
<dbReference type="Pfam" id="PF00501">
    <property type="entry name" value="AMP-binding"/>
    <property type="match status" value="1"/>
</dbReference>
<dbReference type="AlphaFoldDB" id="A0A2I0XJP4"/>
<accession>A0A2I0XJP4</accession>
<dbReference type="Gene3D" id="3.40.50.12780">
    <property type="entry name" value="N-terminal domain of ligase-like"/>
    <property type="match status" value="1"/>
</dbReference>
<feature type="domain" description="AMP-dependent synthetase/ligase" evidence="1">
    <location>
        <begin position="185"/>
        <end position="277"/>
    </location>
</feature>
<organism evidence="2 3">
    <name type="scientific">Dendrobium catenatum</name>
    <dbReference type="NCBI Taxonomy" id="906689"/>
    <lineage>
        <taxon>Eukaryota</taxon>
        <taxon>Viridiplantae</taxon>
        <taxon>Streptophyta</taxon>
        <taxon>Embryophyta</taxon>
        <taxon>Tracheophyta</taxon>
        <taxon>Spermatophyta</taxon>
        <taxon>Magnoliopsida</taxon>
        <taxon>Liliopsida</taxon>
        <taxon>Asparagales</taxon>
        <taxon>Orchidaceae</taxon>
        <taxon>Epidendroideae</taxon>
        <taxon>Malaxideae</taxon>
        <taxon>Dendrobiinae</taxon>
        <taxon>Dendrobium</taxon>
    </lineage>
</organism>
<dbReference type="GO" id="GO:0030497">
    <property type="term" value="P:fatty acid elongation"/>
    <property type="evidence" value="ECO:0007669"/>
    <property type="project" value="TreeGrafter"/>
</dbReference>
<proteinExistence type="predicted"/>
<dbReference type="Proteomes" id="UP000233837">
    <property type="component" value="Unassembled WGS sequence"/>
</dbReference>
<name>A0A2I0XJP4_9ASPA</name>
<dbReference type="GO" id="GO:0008922">
    <property type="term" value="F:long-chain fatty acid [acyl-carrier-protein] ligase activity"/>
    <property type="evidence" value="ECO:0007669"/>
    <property type="project" value="TreeGrafter"/>
</dbReference>
<sequence>MPGVLCPSEHSRIRSLGVAPHLFPSHSPTRSYFLLGFWGHSTCRSASILRLSFPSSVKRVFPCSSLLGFSSGSHAWLLIIAGFGDPELSLPRRLEAYRFGLWLWSLRPQIEPRVFELKDKRVTYLIGSNNFLKSIMYTETSSDEMTKESVKGRKCSPLLDAALLSNSSALSSNEWRAVPDIWKSATEKYGHRTAVVDLYHDPPTELTYRQLEEDILDFSEGLRVVGLLPEEKIALFADNSCRWLVADQGTMATGAINVVRGTRASNDELVKIYNHSDR</sequence>
<keyword evidence="3" id="KW-1185">Reference proteome</keyword>
<evidence type="ECO:0000313" key="2">
    <source>
        <dbReference type="EMBL" id="PKU88125.1"/>
    </source>
</evidence>
<evidence type="ECO:0000259" key="1">
    <source>
        <dbReference type="Pfam" id="PF00501"/>
    </source>
</evidence>
<dbReference type="STRING" id="906689.A0A2I0XJP4"/>
<dbReference type="InterPro" id="IPR000873">
    <property type="entry name" value="AMP-dep_synth/lig_dom"/>
</dbReference>
<dbReference type="PANTHER" id="PTHR43813">
    <property type="entry name" value="ACYL-ACTIVATING ENZYME 16, CHLOROPLASTIC-RELATED"/>
    <property type="match status" value="1"/>
</dbReference>
<dbReference type="InterPro" id="IPR042099">
    <property type="entry name" value="ANL_N_sf"/>
</dbReference>
<dbReference type="SUPFAM" id="SSF56801">
    <property type="entry name" value="Acetyl-CoA synthetase-like"/>
    <property type="match status" value="1"/>
</dbReference>
<dbReference type="PANTHER" id="PTHR43813:SF1">
    <property type="entry name" value="ACYL-ACTIVATING ENZYME 16, CHLOROPLASTIC-RELATED"/>
    <property type="match status" value="1"/>
</dbReference>
<reference evidence="2 3" key="2">
    <citation type="journal article" date="2017" name="Nature">
        <title>The Apostasia genome and the evolution of orchids.</title>
        <authorList>
            <person name="Zhang G.Q."/>
            <person name="Liu K.W."/>
            <person name="Li Z."/>
            <person name="Lohaus R."/>
            <person name="Hsiao Y.Y."/>
            <person name="Niu S.C."/>
            <person name="Wang J.Y."/>
            <person name="Lin Y.C."/>
            <person name="Xu Q."/>
            <person name="Chen L.J."/>
            <person name="Yoshida K."/>
            <person name="Fujiwara S."/>
            <person name="Wang Z.W."/>
            <person name="Zhang Y.Q."/>
            <person name="Mitsuda N."/>
            <person name="Wang M."/>
            <person name="Liu G.H."/>
            <person name="Pecoraro L."/>
            <person name="Huang H.X."/>
            <person name="Xiao X.J."/>
            <person name="Lin M."/>
            <person name="Wu X.Y."/>
            <person name="Wu W.L."/>
            <person name="Chen Y.Y."/>
            <person name="Chang S.B."/>
            <person name="Sakamoto S."/>
            <person name="Ohme-Takagi M."/>
            <person name="Yagi M."/>
            <person name="Zeng S.J."/>
            <person name="Shen C.Y."/>
            <person name="Yeh C.M."/>
            <person name="Luo Y.B."/>
            <person name="Tsai W.C."/>
            <person name="Van de Peer Y."/>
            <person name="Liu Z.J."/>
        </authorList>
    </citation>
    <scope>NUCLEOTIDE SEQUENCE [LARGE SCALE GENOMIC DNA]</scope>
    <source>
        <tissue evidence="2">The whole plant</tissue>
    </source>
</reference>
<dbReference type="GO" id="GO:0009507">
    <property type="term" value="C:chloroplast"/>
    <property type="evidence" value="ECO:0007669"/>
    <property type="project" value="TreeGrafter"/>
</dbReference>